<dbReference type="PANTHER" id="PTHR30363">
    <property type="entry name" value="HTH-TYPE TRANSCRIPTIONAL REGULATOR SRLR-RELATED"/>
    <property type="match status" value="1"/>
</dbReference>
<dbReference type="KEGG" id="rah:Rahaq_3679"/>
<dbReference type="InterPro" id="IPR018356">
    <property type="entry name" value="Tscrpt_reg_HTH_DeoR_CS"/>
</dbReference>
<dbReference type="Gene3D" id="3.40.50.1360">
    <property type="match status" value="1"/>
</dbReference>
<evidence type="ECO:0000313" key="6">
    <source>
        <dbReference type="EMBL" id="MFD3225640.1"/>
    </source>
</evidence>
<evidence type="ECO:0000313" key="5">
    <source>
        <dbReference type="EMBL" id="ADW75269.1"/>
    </source>
</evidence>
<dbReference type="InterPro" id="IPR050313">
    <property type="entry name" value="Carb_Metab_HTH_regulators"/>
</dbReference>
<dbReference type="SUPFAM" id="SSF100950">
    <property type="entry name" value="NagB/RpiA/CoA transferase-like"/>
    <property type="match status" value="1"/>
</dbReference>
<dbReference type="SUPFAM" id="SSF46785">
    <property type="entry name" value="Winged helix' DNA-binding domain"/>
    <property type="match status" value="1"/>
</dbReference>
<keyword evidence="2 6" id="KW-0238">DNA-binding</keyword>
<dbReference type="GeneID" id="95420030"/>
<dbReference type="EMBL" id="JBHUCJ010000056">
    <property type="protein sequence ID" value="MFD3225640.1"/>
    <property type="molecule type" value="Genomic_DNA"/>
</dbReference>
<dbReference type="RefSeq" id="WP_013576960.1">
    <property type="nucleotide sequence ID" value="NC_015061.1"/>
</dbReference>
<name>A0A0H3FDD9_RAHSY</name>
<dbReference type="PROSITE" id="PS51000">
    <property type="entry name" value="HTH_DEOR_2"/>
    <property type="match status" value="1"/>
</dbReference>
<dbReference type="SMART" id="SM01134">
    <property type="entry name" value="DeoRC"/>
    <property type="match status" value="1"/>
</dbReference>
<proteinExistence type="predicted"/>
<dbReference type="Proteomes" id="UP001598201">
    <property type="component" value="Unassembled WGS sequence"/>
</dbReference>
<dbReference type="AlphaFoldDB" id="A0A0H3FDD9"/>
<evidence type="ECO:0000259" key="4">
    <source>
        <dbReference type="PROSITE" id="PS51000"/>
    </source>
</evidence>
<reference evidence="7" key="1">
    <citation type="submission" date="2011-01" db="EMBL/GenBank/DDBJ databases">
        <title>Complete sequence of chromosome of Rahnella sp. Y9602.</title>
        <authorList>
            <consortium name="US DOE Joint Genome Institute"/>
            <person name="Lucas S."/>
            <person name="Copeland A."/>
            <person name="Lapidus A."/>
            <person name="Cheng J.-F."/>
            <person name="Goodwin L."/>
            <person name="Pitluck S."/>
            <person name="Lu M."/>
            <person name="Detter J.C."/>
            <person name="Han C."/>
            <person name="Tapia R."/>
            <person name="Land M."/>
            <person name="Hauser L."/>
            <person name="Kyrpides N."/>
            <person name="Ivanova N."/>
            <person name="Ovchinnikova G."/>
            <person name="Pagani I."/>
            <person name="Sobecky P.A."/>
            <person name="Martinez R.J."/>
            <person name="Woyke T."/>
        </authorList>
    </citation>
    <scope>NUCLEOTIDE SEQUENCE [LARGE SCALE GENOMIC DNA]</scope>
    <source>
        <strain evidence="7">Y9602</strain>
    </source>
</reference>
<dbReference type="InterPro" id="IPR037171">
    <property type="entry name" value="NagB/RpiA_transferase-like"/>
</dbReference>
<organism evidence="5 7">
    <name type="scientific">Rahnella sp. (strain Y9602)</name>
    <dbReference type="NCBI Taxonomy" id="2703885"/>
    <lineage>
        <taxon>Bacteria</taxon>
        <taxon>Pseudomonadati</taxon>
        <taxon>Pseudomonadota</taxon>
        <taxon>Gammaproteobacteria</taxon>
        <taxon>Enterobacterales</taxon>
        <taxon>Yersiniaceae</taxon>
        <taxon>Rahnella</taxon>
    </lineage>
</organism>
<dbReference type="PANTHER" id="PTHR30363:SF57">
    <property type="entry name" value="GLUCITOL OPERON REPRESSOR"/>
    <property type="match status" value="1"/>
</dbReference>
<dbReference type="Pfam" id="PF00455">
    <property type="entry name" value="DeoRC"/>
    <property type="match status" value="1"/>
</dbReference>
<dbReference type="InterPro" id="IPR036390">
    <property type="entry name" value="WH_DNA-bd_sf"/>
</dbReference>
<dbReference type="Pfam" id="PF08220">
    <property type="entry name" value="HTH_DeoR"/>
    <property type="match status" value="1"/>
</dbReference>
<dbReference type="GO" id="GO:0003700">
    <property type="term" value="F:DNA-binding transcription factor activity"/>
    <property type="evidence" value="ECO:0007669"/>
    <property type="project" value="InterPro"/>
</dbReference>
<keyword evidence="3" id="KW-0804">Transcription</keyword>
<dbReference type="InterPro" id="IPR001034">
    <property type="entry name" value="DeoR_HTH"/>
</dbReference>
<feature type="domain" description="HTH deoR-type" evidence="4">
    <location>
        <begin position="3"/>
        <end position="58"/>
    </location>
</feature>
<reference evidence="6 8" key="3">
    <citation type="submission" date="2024-09" db="EMBL/GenBank/DDBJ databases">
        <title>Genomes of Rahnella.</title>
        <authorList>
            <person name="Mnguni F.C."/>
            <person name="Shin G.Y."/>
            <person name="Coutinho T."/>
        </authorList>
    </citation>
    <scope>NUCLEOTIDE SEQUENCE [LARGE SCALE GENOMIC DNA]</scope>
    <source>
        <strain evidence="6 8">20WA0057</strain>
    </source>
</reference>
<dbReference type="eggNOG" id="COG1349">
    <property type="taxonomic scope" value="Bacteria"/>
</dbReference>
<dbReference type="EMBL" id="CP002505">
    <property type="protein sequence ID" value="ADW75269.1"/>
    <property type="molecule type" value="Genomic_DNA"/>
</dbReference>
<dbReference type="NCBIfam" id="NF007753">
    <property type="entry name" value="PRK10434.1"/>
    <property type="match status" value="1"/>
</dbReference>
<dbReference type="PROSITE" id="PS00894">
    <property type="entry name" value="HTH_DEOR_1"/>
    <property type="match status" value="1"/>
</dbReference>
<dbReference type="InterPro" id="IPR014036">
    <property type="entry name" value="DeoR-like_C"/>
</dbReference>
<evidence type="ECO:0000313" key="8">
    <source>
        <dbReference type="Proteomes" id="UP001598201"/>
    </source>
</evidence>
<dbReference type="FunFam" id="3.40.50.1360:FF:000006">
    <property type="entry name" value="Glucitol operon repressor"/>
    <property type="match status" value="1"/>
</dbReference>
<dbReference type="Proteomes" id="UP000007257">
    <property type="component" value="Chromosome"/>
</dbReference>
<reference evidence="5 7" key="2">
    <citation type="journal article" date="2012" name="J. Bacteriol.">
        <title>Complete Genome Sequence of Rahnella sp. Strain Y9602, a Gammaproteobacterium Isolate from Metal- and Radionuclide-Contaminated Soil.</title>
        <authorList>
            <person name="Martinez R.J."/>
            <person name="Bruce D."/>
            <person name="Detter C."/>
            <person name="Goodwin L.A."/>
            <person name="Han J."/>
            <person name="Han C.S."/>
            <person name="Held B."/>
            <person name="Land M.L."/>
            <person name="Mikhailova N."/>
            <person name="Nolan M."/>
            <person name="Pennacchio L."/>
            <person name="Pitluck S."/>
            <person name="Tapia R."/>
            <person name="Woyke T."/>
            <person name="Sobecky P.A."/>
        </authorList>
    </citation>
    <scope>NUCLEOTIDE SEQUENCE [LARGE SCALE GENOMIC DNA]</scope>
    <source>
        <strain evidence="5 7">Y9602</strain>
    </source>
</reference>
<accession>A0A0H3FDD9</accession>
<gene>
    <name evidence="5" type="ordered locus">Rahaq_3679</name>
    <name evidence="6" type="ORF">ACFPK4_19015</name>
</gene>
<evidence type="ECO:0000256" key="3">
    <source>
        <dbReference type="ARBA" id="ARBA00023163"/>
    </source>
</evidence>
<dbReference type="InterPro" id="IPR036388">
    <property type="entry name" value="WH-like_DNA-bd_sf"/>
</dbReference>
<dbReference type="HOGENOM" id="CLU_060699_0_1_6"/>
<dbReference type="SMART" id="SM00420">
    <property type="entry name" value="HTH_DEOR"/>
    <property type="match status" value="1"/>
</dbReference>
<evidence type="ECO:0000256" key="1">
    <source>
        <dbReference type="ARBA" id="ARBA00023015"/>
    </source>
</evidence>
<sequence>MKPKQRQAAILEHLQQFGKTAVDDLAAHFATTGTTIRKDLTLLEEEGAVIRTYGGVVLSREEGDQPIDRKTHINTGKKLRIARAAIQEIQDGDSLIFDAGSTVMQMVPFLSQFNNITVMTNSLHIVNALVELDNDQTILMPGGTYRKKSSSFHGSLAESAFDKFNFDKLFIGADGVDLDGGVTTFNEVHGVSQAMCKAAERIFLLVDSSKFGRKSPNVVCHLGKVDTLITDSGLSSQYRDAIEKLGIRIILVGEDDE</sequence>
<dbReference type="GO" id="GO:0003677">
    <property type="term" value="F:DNA binding"/>
    <property type="evidence" value="ECO:0007669"/>
    <property type="project" value="UniProtKB-KW"/>
</dbReference>
<protein>
    <submittedName>
        <fullName evidence="6">DNA-binding transcriptional repressor</fullName>
    </submittedName>
    <submittedName>
        <fullName evidence="5">Transcriptional regulator, DeoR family</fullName>
    </submittedName>
</protein>
<dbReference type="OrthoDB" id="5685843at2"/>
<dbReference type="Gene3D" id="1.10.10.10">
    <property type="entry name" value="Winged helix-like DNA-binding domain superfamily/Winged helix DNA-binding domain"/>
    <property type="match status" value="1"/>
</dbReference>
<keyword evidence="1" id="KW-0805">Transcription regulation</keyword>
<keyword evidence="8" id="KW-1185">Reference proteome</keyword>
<evidence type="ECO:0000313" key="7">
    <source>
        <dbReference type="Proteomes" id="UP000007257"/>
    </source>
</evidence>
<evidence type="ECO:0000256" key="2">
    <source>
        <dbReference type="ARBA" id="ARBA00023125"/>
    </source>
</evidence>